<dbReference type="Proteomes" id="UP000270856">
    <property type="component" value="Unassembled WGS sequence"/>
</dbReference>
<reference evidence="2 3" key="1">
    <citation type="submission" date="2018-11" db="EMBL/GenBank/DDBJ databases">
        <title>Aureibaculum marinum gen. nov., sp. nov., a member of the family Flavobacteriaceae isolated from the Bohai Sea.</title>
        <authorList>
            <person name="Ji X."/>
        </authorList>
    </citation>
    <scope>NUCLEOTIDE SEQUENCE [LARGE SCALE GENOMIC DNA]</scope>
    <source>
        <strain evidence="2 3">BH-SD17</strain>
    </source>
</reference>
<organism evidence="2 3">
    <name type="scientific">Aureibaculum marinum</name>
    <dbReference type="NCBI Taxonomy" id="2487930"/>
    <lineage>
        <taxon>Bacteria</taxon>
        <taxon>Pseudomonadati</taxon>
        <taxon>Bacteroidota</taxon>
        <taxon>Flavobacteriia</taxon>
        <taxon>Flavobacteriales</taxon>
        <taxon>Flavobacteriaceae</taxon>
        <taxon>Aureibaculum</taxon>
    </lineage>
</organism>
<dbReference type="Pfam" id="PF12669">
    <property type="entry name" value="FeoB_associated"/>
    <property type="match status" value="1"/>
</dbReference>
<evidence type="ECO:0000313" key="2">
    <source>
        <dbReference type="EMBL" id="RPE00192.1"/>
    </source>
</evidence>
<keyword evidence="1" id="KW-0812">Transmembrane</keyword>
<dbReference type="AlphaFoldDB" id="A0A3N4NV11"/>
<name>A0A3N4NV11_9FLAO</name>
<gene>
    <name evidence="2" type="ORF">EGM88_02715</name>
</gene>
<dbReference type="OrthoDB" id="828068at2"/>
<proteinExistence type="predicted"/>
<accession>A0A3N4NV11</accession>
<evidence type="ECO:0000256" key="1">
    <source>
        <dbReference type="SAM" id="Phobius"/>
    </source>
</evidence>
<keyword evidence="1" id="KW-0472">Membrane</keyword>
<evidence type="ECO:0000313" key="3">
    <source>
        <dbReference type="Proteomes" id="UP000270856"/>
    </source>
</evidence>
<sequence>MIQNILVYIAVALALFFLIRKFLFKPKKKSGCGTDCGC</sequence>
<comment type="caution">
    <text evidence="2">The sequence shown here is derived from an EMBL/GenBank/DDBJ whole genome shotgun (WGS) entry which is preliminary data.</text>
</comment>
<protein>
    <submittedName>
        <fullName evidence="2">FeoB-associated Cys-rich membrane protein</fullName>
    </submittedName>
</protein>
<dbReference type="EMBL" id="RPFJ01000002">
    <property type="protein sequence ID" value="RPE00192.1"/>
    <property type="molecule type" value="Genomic_DNA"/>
</dbReference>
<dbReference type="RefSeq" id="WP_123896429.1">
    <property type="nucleotide sequence ID" value="NZ_RPFJ01000002.1"/>
</dbReference>
<feature type="transmembrane region" description="Helical" evidence="1">
    <location>
        <begin position="6"/>
        <end position="23"/>
    </location>
</feature>
<keyword evidence="3" id="KW-1185">Reference proteome</keyword>
<keyword evidence="1" id="KW-1133">Transmembrane helix</keyword>